<feature type="repeat" description="ANK" evidence="1">
    <location>
        <begin position="46"/>
        <end position="78"/>
    </location>
</feature>
<accession>B6HX25</accession>
<keyword evidence="3" id="KW-1185">Reference proteome</keyword>
<name>B6HX25_PENRW</name>
<sequence length="167" mass="18950">MERFLGILVELFEDSHWAKEQLRNIILVSARRDQPTVHSCVELGLEENIPLDYAITNSSSTIVNMLISAGARINDTDRLGHKQFQPLGPGMHNDWWKPKEEDPVAAYMSPCYPAATEQSTLARIKGLRDLSRTVLLATLTNNFNSPSYEPRVNISFCHISREHDETE</sequence>
<dbReference type="PROSITE" id="PS50088">
    <property type="entry name" value="ANK_REPEAT"/>
    <property type="match status" value="1"/>
</dbReference>
<dbReference type="HOGENOM" id="CLU_1595100_0_0_1"/>
<protein>
    <submittedName>
        <fullName evidence="2">Uncharacterized protein</fullName>
    </submittedName>
</protein>
<dbReference type="InterPro" id="IPR002110">
    <property type="entry name" value="Ankyrin_rpt"/>
</dbReference>
<dbReference type="Proteomes" id="UP000000724">
    <property type="component" value="Contig Pc00c24"/>
</dbReference>
<dbReference type="OrthoDB" id="539213at2759"/>
<gene>
    <name evidence="2" type="ORF">Pc24g02460</name>
    <name evidence="2" type="ORF">PCH_Pc24g02460</name>
</gene>
<dbReference type="InterPro" id="IPR036770">
    <property type="entry name" value="Ankyrin_rpt-contain_sf"/>
</dbReference>
<proteinExistence type="predicted"/>
<organism evidence="2 3">
    <name type="scientific">Penicillium rubens (strain ATCC 28089 / DSM 1075 / NRRL 1951 / Wisconsin 54-1255)</name>
    <name type="common">Penicillium chrysogenum</name>
    <dbReference type="NCBI Taxonomy" id="500485"/>
    <lineage>
        <taxon>Eukaryota</taxon>
        <taxon>Fungi</taxon>
        <taxon>Dikarya</taxon>
        <taxon>Ascomycota</taxon>
        <taxon>Pezizomycotina</taxon>
        <taxon>Eurotiomycetes</taxon>
        <taxon>Eurotiomycetidae</taxon>
        <taxon>Eurotiales</taxon>
        <taxon>Aspergillaceae</taxon>
        <taxon>Penicillium</taxon>
        <taxon>Penicillium chrysogenum species complex</taxon>
    </lineage>
</organism>
<evidence type="ECO:0000313" key="2">
    <source>
        <dbReference type="EMBL" id="CAP87154.1"/>
    </source>
</evidence>
<dbReference type="AlphaFoldDB" id="B6HX25"/>
<evidence type="ECO:0000256" key="1">
    <source>
        <dbReference type="PROSITE-ProRule" id="PRU00023"/>
    </source>
</evidence>
<dbReference type="EMBL" id="AM920439">
    <property type="protein sequence ID" value="CAP87154.1"/>
    <property type="molecule type" value="Genomic_DNA"/>
</dbReference>
<reference evidence="2 3" key="1">
    <citation type="journal article" date="2008" name="Nat. Biotechnol.">
        <title>Genome sequencing and analysis of the filamentous fungus Penicillium chrysogenum.</title>
        <authorList>
            <person name="van den Berg M.A."/>
            <person name="Albang R."/>
            <person name="Albermann K."/>
            <person name="Badger J.H."/>
            <person name="Daran J.-M."/>
            <person name="Driessen A.J.M."/>
            <person name="Garcia-Estrada C."/>
            <person name="Fedorova N.D."/>
            <person name="Harris D.M."/>
            <person name="Heijne W.H.M."/>
            <person name="Joardar V.S."/>
            <person name="Kiel J.A.K.W."/>
            <person name="Kovalchuk A."/>
            <person name="Martin J.F."/>
            <person name="Nierman W.C."/>
            <person name="Nijland J.G."/>
            <person name="Pronk J.T."/>
            <person name="Roubos J.A."/>
            <person name="van der Klei I.J."/>
            <person name="van Peij N.N.M.E."/>
            <person name="Veenhuis M."/>
            <person name="von Doehren H."/>
            <person name="Wagner C."/>
            <person name="Wortman J.R."/>
            <person name="Bovenberg R.A.L."/>
        </authorList>
    </citation>
    <scope>NUCLEOTIDE SEQUENCE [LARGE SCALE GENOMIC DNA]</scope>
    <source>
        <strain evidence="3">ATCC 28089 / DSM 1075 / NRRL 1951 / Wisconsin 54-1255</strain>
    </source>
</reference>
<keyword evidence="1" id="KW-0040">ANK repeat</keyword>
<dbReference type="SUPFAM" id="SSF48403">
    <property type="entry name" value="Ankyrin repeat"/>
    <property type="match status" value="1"/>
</dbReference>
<evidence type="ECO:0000313" key="3">
    <source>
        <dbReference type="Proteomes" id="UP000000724"/>
    </source>
</evidence>